<dbReference type="RefSeq" id="WP_343762782.1">
    <property type="nucleotide sequence ID" value="NZ_BAAACG010000013.1"/>
</dbReference>
<reference evidence="1 2" key="1">
    <citation type="journal article" date="2019" name="Int. J. Syst. Evol. Microbiol.">
        <title>The Global Catalogue of Microorganisms (GCM) 10K type strain sequencing project: providing services to taxonomists for standard genome sequencing and annotation.</title>
        <authorList>
            <consortium name="The Broad Institute Genomics Platform"/>
            <consortium name="The Broad Institute Genome Sequencing Center for Infectious Disease"/>
            <person name="Wu L."/>
            <person name="Ma J."/>
        </authorList>
    </citation>
    <scope>NUCLEOTIDE SEQUENCE [LARGE SCALE GENOMIC DNA]</scope>
    <source>
        <strain evidence="1 2">JCM 1407</strain>
    </source>
</reference>
<proteinExistence type="predicted"/>
<comment type="caution">
    <text evidence="1">The sequence shown here is derived from an EMBL/GenBank/DDBJ whole genome shotgun (WGS) entry which is preliminary data.</text>
</comment>
<evidence type="ECO:0000313" key="1">
    <source>
        <dbReference type="EMBL" id="GAA0744681.1"/>
    </source>
</evidence>
<sequence>MKKILYVPLDERPCNYLYPVYMSSTNEELEIIYPSKDLLGNKKEKANLNNLWEFLFSECKTADSIVMSIDMMVYGGLLPSRIHYYSSDHKEQMIENIKKIKKINPKIKIYVSNLIMRTPRYNSSDEEPDYYEEFGERIFKRAYLIDKQNRVGLTKEEIEDLSKIKNEIPQDVIKDYENRRDFNSNINLEIIDLVQNNIIDFLAIPQDDSAEFGYTAIDQGKVHKKIREKRLQRKVHMYPGADEVGVSLMARAVNDFRKDRIKIYPFFSSTLGPQTIPLYEDRPMNESLKFHIGVTNSIIVDDPKEADLILAINSPGKIMQESWDQFHKDISYTSFRNLFSFCEKIKQFIDKNKNVIICDSGFANGGELEFIEILDELNILDKIISYKGWNTNCNSLGTTIGAGIISISNNKNELAQKKNLIYHLFEDVFYQAIVRKDITDNVLPKLGANYFDLKNKGEYVNDIMNKKLLHCYDRYIKNSFKNVTEIKVETFSPWNRMFEVGINLKVDFKLK</sequence>
<protein>
    <submittedName>
        <fullName evidence="1">DUF4127 family protein</fullName>
    </submittedName>
</protein>
<dbReference type="InterPro" id="IPR025394">
    <property type="entry name" value="DUF4127"/>
</dbReference>
<dbReference type="Proteomes" id="UP001501510">
    <property type="component" value="Unassembled WGS sequence"/>
</dbReference>
<keyword evidence="2" id="KW-1185">Reference proteome</keyword>
<gene>
    <name evidence="1" type="ORF">GCM10008906_29910</name>
</gene>
<organism evidence="1 2">
    <name type="scientific">Clostridium oceanicum</name>
    <dbReference type="NCBI Taxonomy" id="1543"/>
    <lineage>
        <taxon>Bacteria</taxon>
        <taxon>Bacillati</taxon>
        <taxon>Bacillota</taxon>
        <taxon>Clostridia</taxon>
        <taxon>Eubacteriales</taxon>
        <taxon>Clostridiaceae</taxon>
        <taxon>Clostridium</taxon>
    </lineage>
</organism>
<dbReference type="Pfam" id="PF13552">
    <property type="entry name" value="DUF4127"/>
    <property type="match status" value="1"/>
</dbReference>
<name>A0ABN1JQK0_9CLOT</name>
<accession>A0ABN1JQK0</accession>
<evidence type="ECO:0000313" key="2">
    <source>
        <dbReference type="Proteomes" id="UP001501510"/>
    </source>
</evidence>
<dbReference type="EMBL" id="BAAACG010000013">
    <property type="protein sequence ID" value="GAA0744681.1"/>
    <property type="molecule type" value="Genomic_DNA"/>
</dbReference>